<protein>
    <submittedName>
        <fullName evidence="2">Uncharacterized protein</fullName>
    </submittedName>
</protein>
<reference evidence="2 3" key="1">
    <citation type="submission" date="2021-06" db="EMBL/GenBank/DDBJ databases">
        <authorList>
            <person name="Palmer J.M."/>
        </authorList>
    </citation>
    <scope>NUCLEOTIDE SEQUENCE [LARGE SCALE GENOMIC DNA]</scope>
    <source>
        <strain evidence="3">if_2019</strain>
        <tissue evidence="2">Muscle</tissue>
    </source>
</reference>
<organism evidence="2 3">
    <name type="scientific">Ilyodon furcidens</name>
    <name type="common">goldbreast splitfin</name>
    <dbReference type="NCBI Taxonomy" id="33524"/>
    <lineage>
        <taxon>Eukaryota</taxon>
        <taxon>Metazoa</taxon>
        <taxon>Chordata</taxon>
        <taxon>Craniata</taxon>
        <taxon>Vertebrata</taxon>
        <taxon>Euteleostomi</taxon>
        <taxon>Actinopterygii</taxon>
        <taxon>Neopterygii</taxon>
        <taxon>Teleostei</taxon>
        <taxon>Neoteleostei</taxon>
        <taxon>Acanthomorphata</taxon>
        <taxon>Ovalentaria</taxon>
        <taxon>Atherinomorphae</taxon>
        <taxon>Cyprinodontiformes</taxon>
        <taxon>Goodeidae</taxon>
        <taxon>Ilyodon</taxon>
    </lineage>
</organism>
<sequence length="85" mass="9184">MSGEIPISSLQGRVLQQPSPVSRMDCSKTSNDTHSKVRQHIQWLHDSESSSDNHTAAGSPVSPLHPQDNAPTLPPSYSNAARLVL</sequence>
<evidence type="ECO:0000313" key="3">
    <source>
        <dbReference type="Proteomes" id="UP001482620"/>
    </source>
</evidence>
<keyword evidence="3" id="KW-1185">Reference proteome</keyword>
<proteinExistence type="predicted"/>
<dbReference type="Proteomes" id="UP001482620">
    <property type="component" value="Unassembled WGS sequence"/>
</dbReference>
<accession>A0ABV0V2B3</accession>
<comment type="caution">
    <text evidence="2">The sequence shown here is derived from an EMBL/GenBank/DDBJ whole genome shotgun (WGS) entry which is preliminary data.</text>
</comment>
<dbReference type="EMBL" id="JAHRIQ010093576">
    <property type="protein sequence ID" value="MEQ2251521.1"/>
    <property type="molecule type" value="Genomic_DNA"/>
</dbReference>
<feature type="compositionally biased region" description="Polar residues" evidence="1">
    <location>
        <begin position="8"/>
        <end position="20"/>
    </location>
</feature>
<name>A0ABV0V2B3_9TELE</name>
<gene>
    <name evidence="2" type="ORF">ILYODFUR_011700</name>
</gene>
<feature type="region of interest" description="Disordered" evidence="1">
    <location>
        <begin position="1"/>
        <end position="85"/>
    </location>
</feature>
<evidence type="ECO:0000313" key="2">
    <source>
        <dbReference type="EMBL" id="MEQ2251521.1"/>
    </source>
</evidence>
<evidence type="ECO:0000256" key="1">
    <source>
        <dbReference type="SAM" id="MobiDB-lite"/>
    </source>
</evidence>